<dbReference type="OrthoDB" id="5368493at2"/>
<evidence type="ECO:0000256" key="4">
    <source>
        <dbReference type="ARBA" id="ARBA00022692"/>
    </source>
</evidence>
<reference evidence="10 11" key="2">
    <citation type="submission" date="2018-08" db="EMBL/GenBank/DDBJ databases">
        <title>The draft genome of Acinetobacter sichuanensis strain WCHAc060041.</title>
        <authorList>
            <person name="Qin J."/>
            <person name="Feng Y."/>
            <person name="Zong Z."/>
        </authorList>
    </citation>
    <scope>NUCLEOTIDE SEQUENCE [LARGE SCALE GENOMIC DNA]</scope>
    <source>
        <strain evidence="10 11">WCHAc060041</strain>
    </source>
</reference>
<evidence type="ECO:0000256" key="7">
    <source>
        <dbReference type="SAM" id="Phobius"/>
    </source>
</evidence>
<dbReference type="Pfam" id="PF00083">
    <property type="entry name" value="Sugar_tr"/>
    <property type="match status" value="1"/>
</dbReference>
<dbReference type="InterPro" id="IPR005829">
    <property type="entry name" value="Sugar_transporter_CS"/>
</dbReference>
<feature type="transmembrane region" description="Helical" evidence="7">
    <location>
        <begin position="404"/>
        <end position="423"/>
    </location>
</feature>
<dbReference type="Gene3D" id="1.20.1250.20">
    <property type="entry name" value="MFS general substrate transporter like domains"/>
    <property type="match status" value="1"/>
</dbReference>
<reference evidence="9" key="1">
    <citation type="journal article" date="2014" name="Int. J. Syst. Evol. Microbiol.">
        <title>Complete genome of a new Firmicutes species belonging to the dominant human colonic microbiota ('Ruminococcus bicirculans') reveals two chromosomes and a selective capacity to utilize plant glucans.</title>
        <authorList>
            <consortium name="NISC Comparative Sequencing Program"/>
            <person name="Wegmann U."/>
            <person name="Louis P."/>
            <person name="Goesmann A."/>
            <person name="Henrissat B."/>
            <person name="Duncan S.H."/>
            <person name="Flint H.J."/>
        </authorList>
    </citation>
    <scope>NUCLEOTIDE SEQUENCE</scope>
    <source>
        <strain evidence="9">KCTC 62575</strain>
    </source>
</reference>
<comment type="subcellular location">
    <subcellularLocation>
        <location evidence="1">Membrane</location>
        <topology evidence="1">Multi-pass membrane protein</topology>
    </subcellularLocation>
</comment>
<dbReference type="AlphaFoldDB" id="A0A371YNH0"/>
<feature type="transmembrane region" description="Helical" evidence="7">
    <location>
        <begin position="56"/>
        <end position="77"/>
    </location>
</feature>
<evidence type="ECO:0000313" key="10">
    <source>
        <dbReference type="EMBL" id="RFC83021.1"/>
    </source>
</evidence>
<feature type="transmembrane region" description="Helical" evidence="7">
    <location>
        <begin position="84"/>
        <end position="103"/>
    </location>
</feature>
<accession>A0A371YNH0</accession>
<keyword evidence="6 7" id="KW-0472">Membrane</keyword>
<dbReference type="InterPro" id="IPR036259">
    <property type="entry name" value="MFS_trans_sf"/>
</dbReference>
<dbReference type="GO" id="GO:0022857">
    <property type="term" value="F:transmembrane transporter activity"/>
    <property type="evidence" value="ECO:0007669"/>
    <property type="project" value="InterPro"/>
</dbReference>
<feature type="transmembrane region" description="Helical" evidence="7">
    <location>
        <begin position="21"/>
        <end position="44"/>
    </location>
</feature>
<protein>
    <submittedName>
        <fullName evidence="10">MFS transporter</fullName>
    </submittedName>
</protein>
<feature type="domain" description="Major facilitator superfamily (MFS) profile" evidence="8">
    <location>
        <begin position="19"/>
        <end position="432"/>
    </location>
</feature>
<feature type="transmembrane region" description="Helical" evidence="7">
    <location>
        <begin position="290"/>
        <end position="311"/>
    </location>
</feature>
<evidence type="ECO:0000256" key="2">
    <source>
        <dbReference type="ARBA" id="ARBA00010992"/>
    </source>
</evidence>
<keyword evidence="3" id="KW-0813">Transport</keyword>
<dbReference type="EMBL" id="JBHRSF010000067">
    <property type="protein sequence ID" value="MFC2996410.1"/>
    <property type="molecule type" value="Genomic_DNA"/>
</dbReference>
<dbReference type="PANTHER" id="PTHR23511">
    <property type="entry name" value="SYNAPTIC VESICLE GLYCOPROTEIN 2"/>
    <property type="match status" value="1"/>
</dbReference>
<dbReference type="InterPro" id="IPR020846">
    <property type="entry name" value="MFS_dom"/>
</dbReference>
<feature type="transmembrane region" description="Helical" evidence="7">
    <location>
        <begin position="254"/>
        <end position="274"/>
    </location>
</feature>
<reference evidence="12" key="3">
    <citation type="journal article" date="2019" name="Int. J. Syst. Evol. Microbiol.">
        <title>The Global Catalogue of Microorganisms (GCM) 10K type strain sequencing project: providing services to taxonomists for standard genome sequencing and annotation.</title>
        <authorList>
            <consortium name="The Broad Institute Genomics Platform"/>
            <consortium name="The Broad Institute Genome Sequencing Center for Infectious Disease"/>
            <person name="Wu L."/>
            <person name="Ma J."/>
        </authorList>
    </citation>
    <scope>NUCLEOTIDE SEQUENCE [LARGE SCALE GENOMIC DNA]</scope>
    <source>
        <strain evidence="12">KCTC 62575</strain>
    </source>
</reference>
<name>A0A371YNH0_9GAMM</name>
<evidence type="ECO:0000313" key="9">
    <source>
        <dbReference type="EMBL" id="MFC2996410.1"/>
    </source>
</evidence>
<keyword evidence="4 7" id="KW-0812">Transmembrane</keyword>
<evidence type="ECO:0000256" key="6">
    <source>
        <dbReference type="ARBA" id="ARBA00023136"/>
    </source>
</evidence>
<feature type="transmembrane region" description="Helical" evidence="7">
    <location>
        <begin position="144"/>
        <end position="161"/>
    </location>
</feature>
<dbReference type="PROSITE" id="PS00217">
    <property type="entry name" value="SUGAR_TRANSPORT_2"/>
    <property type="match status" value="1"/>
</dbReference>
<comment type="caution">
    <text evidence="10">The sequence shown here is derived from an EMBL/GenBank/DDBJ whole genome shotgun (WGS) entry which is preliminary data.</text>
</comment>
<dbReference type="GO" id="GO:0016020">
    <property type="term" value="C:membrane"/>
    <property type="evidence" value="ECO:0007669"/>
    <property type="project" value="UniProtKB-SubCell"/>
</dbReference>
<evidence type="ECO:0000256" key="5">
    <source>
        <dbReference type="ARBA" id="ARBA00022989"/>
    </source>
</evidence>
<feature type="transmembrane region" description="Helical" evidence="7">
    <location>
        <begin position="109"/>
        <end position="132"/>
    </location>
</feature>
<evidence type="ECO:0000313" key="11">
    <source>
        <dbReference type="Proteomes" id="UP000240957"/>
    </source>
</evidence>
<dbReference type="Proteomes" id="UP001595455">
    <property type="component" value="Unassembled WGS sequence"/>
</dbReference>
<feature type="transmembrane region" description="Helical" evidence="7">
    <location>
        <begin position="323"/>
        <end position="354"/>
    </location>
</feature>
<reference evidence="9" key="4">
    <citation type="submission" date="2024-09" db="EMBL/GenBank/DDBJ databases">
        <authorList>
            <person name="Sun Q."/>
            <person name="Mori K."/>
        </authorList>
    </citation>
    <scope>NUCLEOTIDE SEQUENCE</scope>
    <source>
        <strain evidence="9">KCTC 62575</strain>
    </source>
</reference>
<evidence type="ECO:0000259" key="8">
    <source>
        <dbReference type="PROSITE" id="PS50850"/>
    </source>
</evidence>
<feature type="transmembrane region" description="Helical" evidence="7">
    <location>
        <begin position="173"/>
        <end position="191"/>
    </location>
</feature>
<dbReference type="PROSITE" id="PS50850">
    <property type="entry name" value="MFS"/>
    <property type="match status" value="1"/>
</dbReference>
<dbReference type="EMBL" id="PYIX02000023">
    <property type="protein sequence ID" value="RFC83021.1"/>
    <property type="molecule type" value="Genomic_DNA"/>
</dbReference>
<organism evidence="10 11">
    <name type="scientific">Acinetobacter sichuanensis</name>
    <dbReference type="NCBI Taxonomy" id="2136183"/>
    <lineage>
        <taxon>Bacteria</taxon>
        <taxon>Pseudomonadati</taxon>
        <taxon>Pseudomonadota</taxon>
        <taxon>Gammaproteobacteria</taxon>
        <taxon>Moraxellales</taxon>
        <taxon>Moraxellaceae</taxon>
        <taxon>Acinetobacter</taxon>
    </lineage>
</organism>
<dbReference type="RefSeq" id="WP_107008867.1">
    <property type="nucleotide sequence ID" value="NZ_JBHRSF010000067.1"/>
</dbReference>
<keyword evidence="12" id="KW-1185">Reference proteome</keyword>
<dbReference type="CDD" id="cd17316">
    <property type="entry name" value="MFS_SV2_like"/>
    <property type="match status" value="1"/>
</dbReference>
<evidence type="ECO:0000313" key="12">
    <source>
        <dbReference type="Proteomes" id="UP001595455"/>
    </source>
</evidence>
<dbReference type="SUPFAM" id="SSF103473">
    <property type="entry name" value="MFS general substrate transporter"/>
    <property type="match status" value="1"/>
</dbReference>
<proteinExistence type="inferred from homology"/>
<dbReference type="InterPro" id="IPR005828">
    <property type="entry name" value="MFS_sugar_transport-like"/>
</dbReference>
<gene>
    <name evidence="9" type="ORF">ACFODO_14285</name>
    <name evidence="10" type="ORF">C9E89_013515</name>
</gene>
<evidence type="ECO:0000256" key="3">
    <source>
        <dbReference type="ARBA" id="ARBA00022448"/>
    </source>
</evidence>
<evidence type="ECO:0000256" key="1">
    <source>
        <dbReference type="ARBA" id="ARBA00004141"/>
    </source>
</evidence>
<dbReference type="Proteomes" id="UP000240957">
    <property type="component" value="Unassembled WGS sequence"/>
</dbReference>
<keyword evidence="5 7" id="KW-1133">Transmembrane helix</keyword>
<sequence length="445" mass="48053">MRNKIPLEEVPLNKFHKKLTIYSAGGPFLDGYVLSIIGVVMLQISSALHLTLFWEGLVAASALVGIFFGGFLGGWLTDKIGRKLLYILNLVIIVGLSVAQFWVETALMLVVLRFLIGAAVGADCPIATSLLAEFLPRKNRGPRLSALVTAWFLGTAAAYIIGELILSVIGPDAWRWVLVSALIPGILFLVGRLGTPESARWLISQGRTEEADKIIKKIYGNEYSVNDLPEQQVDEKNKVSITSLFHSGYGKRTLFVGLFWTCSIIPLFAIYAFAPKVMLALNLTGEMAKWGAVAITILFCVGCAVATLTINTVGRKRMLSHSFFWSGLMLLLLGLFPSASSVVILILFGGYALFIGGAQVMQYVYPNELFPTEVRATAVGLGTSLSRIGAAAGTYFVPLALAHWGIGTTMLIAAAISLVGLWVTQAWAPDIDGVDLHQAASLSKN</sequence>
<dbReference type="PANTHER" id="PTHR23511:SF34">
    <property type="entry name" value="SYNAPTIC VESICLE GLYCOPROTEIN 2"/>
    <property type="match status" value="1"/>
</dbReference>
<comment type="similarity">
    <text evidence="2">Belongs to the major facilitator superfamily. Sugar transporter (TC 2.A.1.1) family.</text>
</comment>